<reference evidence="1" key="1">
    <citation type="submission" date="2014-11" db="EMBL/GenBank/DDBJ databases">
        <authorList>
            <person name="Otto D Thomas"/>
            <person name="Naeem Raeece"/>
        </authorList>
    </citation>
    <scope>NUCLEOTIDE SEQUENCE</scope>
</reference>
<proteinExistence type="predicted"/>
<protein>
    <submittedName>
        <fullName evidence="1">Uncharacterized protein</fullName>
    </submittedName>
</protein>
<evidence type="ECO:0000313" key="1">
    <source>
        <dbReference type="EMBL" id="CEM35987.1"/>
    </source>
</evidence>
<dbReference type="EMBL" id="CDMZ01001669">
    <property type="protein sequence ID" value="CEM35987.1"/>
    <property type="molecule type" value="Genomic_DNA"/>
</dbReference>
<accession>A0A0G4GY00</accession>
<gene>
    <name evidence="1" type="ORF">Cvel_5385</name>
</gene>
<sequence>MIRVRDLLAKKFDRLVQSDVSLFDVNTGDALKEIRFVNRLVKELVEVLFMYVHGYDGFEGPQVTARKNVIRSALLQYGHITVYRKMYLSGVKKYRKLMLQEDDFVEEISDSSGEDSSWLAVSAWLQGEGMERAAGMPIHEYGNLRAFSPVRAQWKDSWYSPPRPSHIVLSEDDL</sequence>
<organism evidence="1">
    <name type="scientific">Chromera velia CCMP2878</name>
    <dbReference type="NCBI Taxonomy" id="1169474"/>
    <lineage>
        <taxon>Eukaryota</taxon>
        <taxon>Sar</taxon>
        <taxon>Alveolata</taxon>
        <taxon>Colpodellida</taxon>
        <taxon>Chromeraceae</taxon>
        <taxon>Chromera</taxon>
    </lineage>
</organism>
<dbReference type="VEuPathDB" id="CryptoDB:Cvel_5385"/>
<name>A0A0G4GY00_9ALVE</name>
<dbReference type="AlphaFoldDB" id="A0A0G4GY00"/>